<dbReference type="STRING" id="10195.A0A3M7QH37"/>
<keyword evidence="3" id="KW-1185">Reference proteome</keyword>
<protein>
    <submittedName>
        <fullName evidence="2">GTPase-activating and VPS9 domain-containing 1-like isoform X1</fullName>
    </submittedName>
</protein>
<dbReference type="OrthoDB" id="10264848at2759"/>
<dbReference type="GO" id="GO:0005516">
    <property type="term" value="F:calmodulin binding"/>
    <property type="evidence" value="ECO:0007669"/>
    <property type="project" value="TreeGrafter"/>
</dbReference>
<organism evidence="2 3">
    <name type="scientific">Brachionus plicatilis</name>
    <name type="common">Marine rotifer</name>
    <name type="synonym">Brachionus muelleri</name>
    <dbReference type="NCBI Taxonomy" id="10195"/>
    <lineage>
        <taxon>Eukaryota</taxon>
        <taxon>Metazoa</taxon>
        <taxon>Spiralia</taxon>
        <taxon>Gnathifera</taxon>
        <taxon>Rotifera</taxon>
        <taxon>Eurotatoria</taxon>
        <taxon>Monogononta</taxon>
        <taxon>Pseudotrocha</taxon>
        <taxon>Ploima</taxon>
        <taxon>Brachionidae</taxon>
        <taxon>Brachionus</taxon>
    </lineage>
</organism>
<gene>
    <name evidence="2" type="ORF">BpHYR1_054029</name>
</gene>
<proteinExistence type="predicted"/>
<dbReference type="AlphaFoldDB" id="A0A3M7QH37"/>
<dbReference type="InterPro" id="IPR008936">
    <property type="entry name" value="Rho_GTPase_activation_prot"/>
</dbReference>
<dbReference type="GO" id="GO:1903479">
    <property type="term" value="P:mitotic actomyosin contractile ring assembly actin filament organization"/>
    <property type="evidence" value="ECO:0007669"/>
    <property type="project" value="TreeGrafter"/>
</dbReference>
<dbReference type="GO" id="GO:0005096">
    <property type="term" value="F:GTPase activator activity"/>
    <property type="evidence" value="ECO:0007669"/>
    <property type="project" value="TreeGrafter"/>
</dbReference>
<dbReference type="PANTHER" id="PTHR14149">
    <property type="entry name" value="RAS GTPASE-ACTIVATING PROTEIN WITH IQ MOTIF"/>
    <property type="match status" value="1"/>
</dbReference>
<name>A0A3M7QH37_BRAPC</name>
<dbReference type="PROSITE" id="PS50018">
    <property type="entry name" value="RAS_GTPASE_ACTIV_2"/>
    <property type="match status" value="1"/>
</dbReference>
<dbReference type="GO" id="GO:0051015">
    <property type="term" value="F:actin filament binding"/>
    <property type="evidence" value="ECO:0007669"/>
    <property type="project" value="TreeGrafter"/>
</dbReference>
<evidence type="ECO:0000313" key="3">
    <source>
        <dbReference type="Proteomes" id="UP000276133"/>
    </source>
</evidence>
<accession>A0A3M7QH37</accession>
<evidence type="ECO:0000313" key="2">
    <source>
        <dbReference type="EMBL" id="RNA10285.1"/>
    </source>
</evidence>
<dbReference type="GO" id="GO:0005938">
    <property type="term" value="C:cell cortex"/>
    <property type="evidence" value="ECO:0007669"/>
    <property type="project" value="TreeGrafter"/>
</dbReference>
<dbReference type="InterPro" id="IPR001936">
    <property type="entry name" value="RasGAP_dom"/>
</dbReference>
<dbReference type="SUPFAM" id="SSF48350">
    <property type="entry name" value="GTPase activation domain, GAP"/>
    <property type="match status" value="1"/>
</dbReference>
<sequence length="409" mass="47454">MDEDLKSLIKRLKDEAMFVQSEKKHLVDLYDQLIKKSEKLFNKQWLISKHHSILDELIFGRNKSIKNQCKKFSLITNNHQFIESYKILSHFDYYVSEFLKSLRDKPQYLANLILKAEKINSGFFLNSVEFIRGIDNQIFSSQNLIQIVFQSLYGNCVLVQDESLCLQLLKNLLKNQFCAEEAQNVDLRKLIRKQSCSFNILFKTYTSFSHSAQLFLITALHEPINQILTDEWFLDIDPDKAMARFSAEERINKFGHPSTKEYKIKTQKYREKIVNLLYNTSMSFIDSISSSLYAFPPSMTWLVNQFFTLIGKTSRTNSTELARKLCCDLIMALYICPAICDPEPYGVLSDVQISNVARHNLMQIANILQVLAMSDDDKDPKAQDLYSKFRNNDKISVSLVYLVVGVDMI</sequence>
<dbReference type="Pfam" id="PF00616">
    <property type="entry name" value="RasGAP"/>
    <property type="match status" value="1"/>
</dbReference>
<evidence type="ECO:0000259" key="1">
    <source>
        <dbReference type="PROSITE" id="PS50018"/>
    </source>
</evidence>
<dbReference type="Gene3D" id="1.10.506.10">
    <property type="entry name" value="GTPase Activation - p120gap, domain 1"/>
    <property type="match status" value="1"/>
</dbReference>
<dbReference type="PANTHER" id="PTHR14149:SF14">
    <property type="entry name" value="CALPONIN-HOMOLOGY (CH) DOMAIN-CONTAINING PROTEIN"/>
    <property type="match status" value="1"/>
</dbReference>
<reference evidence="2 3" key="1">
    <citation type="journal article" date="2018" name="Sci. Rep.">
        <title>Genomic signatures of local adaptation to the degree of environmental predictability in rotifers.</title>
        <authorList>
            <person name="Franch-Gras L."/>
            <person name="Hahn C."/>
            <person name="Garcia-Roger E.M."/>
            <person name="Carmona M.J."/>
            <person name="Serra M."/>
            <person name="Gomez A."/>
        </authorList>
    </citation>
    <scope>NUCLEOTIDE SEQUENCE [LARGE SCALE GENOMIC DNA]</scope>
    <source>
        <strain evidence="2">HYR1</strain>
    </source>
</reference>
<comment type="caution">
    <text evidence="2">The sequence shown here is derived from an EMBL/GenBank/DDBJ whole genome shotgun (WGS) entry which is preliminary data.</text>
</comment>
<dbReference type="EMBL" id="REGN01006246">
    <property type="protein sequence ID" value="RNA10285.1"/>
    <property type="molecule type" value="Genomic_DNA"/>
</dbReference>
<feature type="domain" description="Ras-GAP" evidence="1">
    <location>
        <begin position="158"/>
        <end position="373"/>
    </location>
</feature>
<dbReference type="Proteomes" id="UP000276133">
    <property type="component" value="Unassembled WGS sequence"/>
</dbReference>